<organism evidence="1 2">
    <name type="scientific">Brachybacterium hainanense</name>
    <dbReference type="NCBI Taxonomy" id="1541174"/>
    <lineage>
        <taxon>Bacteria</taxon>
        <taxon>Bacillati</taxon>
        <taxon>Actinomycetota</taxon>
        <taxon>Actinomycetes</taxon>
        <taxon>Micrococcales</taxon>
        <taxon>Dermabacteraceae</taxon>
        <taxon>Brachybacterium</taxon>
    </lineage>
</organism>
<evidence type="ECO:0000313" key="1">
    <source>
        <dbReference type="EMBL" id="MFC0675266.1"/>
    </source>
</evidence>
<protein>
    <submittedName>
        <fullName evidence="1">MoaD/ThiS family protein</fullName>
    </submittedName>
</protein>
<dbReference type="EMBL" id="JBHLSV010000021">
    <property type="protein sequence ID" value="MFC0675266.1"/>
    <property type="molecule type" value="Genomic_DNA"/>
</dbReference>
<keyword evidence="2" id="KW-1185">Reference proteome</keyword>
<dbReference type="Proteomes" id="UP001589793">
    <property type="component" value="Unassembled WGS sequence"/>
</dbReference>
<dbReference type="CDD" id="cd17040">
    <property type="entry name" value="Ubl_MoaD_like"/>
    <property type="match status" value="1"/>
</dbReference>
<comment type="caution">
    <text evidence="1">The sequence shown here is derived from an EMBL/GenBank/DDBJ whole genome shotgun (WGS) entry which is preliminary data.</text>
</comment>
<dbReference type="RefSeq" id="WP_376982143.1">
    <property type="nucleotide sequence ID" value="NZ_JBHLSV010000021.1"/>
</dbReference>
<dbReference type="Gene3D" id="3.10.20.30">
    <property type="match status" value="1"/>
</dbReference>
<dbReference type="SUPFAM" id="SSF54285">
    <property type="entry name" value="MoaD/ThiS"/>
    <property type="match status" value="1"/>
</dbReference>
<dbReference type="Pfam" id="PF02597">
    <property type="entry name" value="ThiS"/>
    <property type="match status" value="1"/>
</dbReference>
<reference evidence="1 2" key="1">
    <citation type="submission" date="2024-09" db="EMBL/GenBank/DDBJ databases">
        <authorList>
            <person name="Sun Q."/>
            <person name="Mori K."/>
        </authorList>
    </citation>
    <scope>NUCLEOTIDE SEQUENCE [LARGE SCALE GENOMIC DNA]</scope>
    <source>
        <strain evidence="1 2">CICC 10874</strain>
    </source>
</reference>
<name>A0ABV6RE34_9MICO</name>
<evidence type="ECO:0000313" key="2">
    <source>
        <dbReference type="Proteomes" id="UP001589793"/>
    </source>
</evidence>
<dbReference type="InterPro" id="IPR012675">
    <property type="entry name" value="Beta-grasp_dom_sf"/>
</dbReference>
<dbReference type="InterPro" id="IPR016155">
    <property type="entry name" value="Mopterin_synth/thiamin_S_b"/>
</dbReference>
<dbReference type="InterPro" id="IPR003749">
    <property type="entry name" value="ThiS/MoaD-like"/>
</dbReference>
<gene>
    <name evidence="1" type="ORF">ACFFF6_14980</name>
</gene>
<proteinExistence type="predicted"/>
<accession>A0ABV6RE34</accession>
<sequence>MTNTPADITGSPVRVEVHLFAGVAAALGTERLDLEAADVAGALGQLRDLAGGDGDRIVRACSVLVNSVVCRDEGRALATGDRIDVLPPFAGG</sequence>